<protein>
    <submittedName>
        <fullName evidence="3">Uncharacterized protein</fullName>
    </submittedName>
</protein>
<feature type="region of interest" description="Disordered" evidence="1">
    <location>
        <begin position="681"/>
        <end position="733"/>
    </location>
</feature>
<dbReference type="AlphaFoldDB" id="A0A212JHQ2"/>
<dbReference type="EMBL" id="FLUQ01000001">
    <property type="protein sequence ID" value="SBV98947.1"/>
    <property type="molecule type" value="Genomic_DNA"/>
</dbReference>
<feature type="signal peptide" evidence="2">
    <location>
        <begin position="1"/>
        <end position="33"/>
    </location>
</feature>
<keyword evidence="2" id="KW-0732">Signal</keyword>
<evidence type="ECO:0000256" key="2">
    <source>
        <dbReference type="SAM" id="SignalP"/>
    </source>
</evidence>
<reference evidence="3" key="1">
    <citation type="submission" date="2016-04" db="EMBL/GenBank/DDBJ databases">
        <authorList>
            <person name="Evans L.H."/>
            <person name="Alamgir A."/>
            <person name="Owens N."/>
            <person name="Weber N.D."/>
            <person name="Virtaneva K."/>
            <person name="Barbian K."/>
            <person name="Babar A."/>
            <person name="Rosenke K."/>
        </authorList>
    </citation>
    <scope>NUCLEOTIDE SEQUENCE</scope>
    <source>
        <strain evidence="3">86</strain>
    </source>
</reference>
<proteinExistence type="predicted"/>
<evidence type="ECO:0000256" key="1">
    <source>
        <dbReference type="SAM" id="MobiDB-lite"/>
    </source>
</evidence>
<evidence type="ECO:0000313" key="3">
    <source>
        <dbReference type="EMBL" id="SBV98947.1"/>
    </source>
</evidence>
<accession>A0A212JHQ2</accession>
<feature type="chain" id="PRO_5012690868" evidence="2">
    <location>
        <begin position="34"/>
        <end position="833"/>
    </location>
</feature>
<dbReference type="PROSITE" id="PS51257">
    <property type="entry name" value="PROKAR_LIPOPROTEIN"/>
    <property type="match status" value="1"/>
</dbReference>
<sequence>MPGKTLLQTARTRHVLFCLLCLAFLAASGCKPARTGDADNVPQGPADQATVVSTGARRADPGYIQYLERLSMAGSQVELARVVSGSQLSWLRPASAPLPDPLLVLADTWLSVNPLVTLPETKRSVFSSLASPRYWQIFGRSRLNGLYIAPANGSGALWAYNRKASAKGDDVIQYTFSEAAGTEDDYFRLLQAANSNRKLLGLELTPAATGLGPDFFLAARFHRQFSGVYCMVELPKQLWSALPGVPDQWRGAPLDEGQVAALAAQKLLPPAMAQDFLPTGKEGGWAVTGEIYGVDGLMRRWAYRYYGSPDRPVLNWEDPSTGARRILSGSAIRDVGILGSALIGMRLDGLYGLDAAAPGSPVQFTPTPADEAAVAISREVRRYGGWAWLKDDIPLSLVRDLMAEGPDFFQDHIFSPGIEHAMLTGSTALLETMVDEALVLGLDMRRFVHATAGEQGINYNLPHLAQVASGHTEASLLRPAQADELRQNTLKEAMNVVYAANVSSPRGDDKAPLRGKDLYTTPAGIAALALGAGNAHSVTESMEPLVREGHFLQVFVRAMLPGLFMLSGQDMTGALPLSWHAMTDTAEGWDVALTSRGAHAYTQSVPDAAVTALGVPKARTIYSTPDVQILEETSFAARLAEALAIRTSYAMANGTFYGRFETTAPGCFAFAVVLPAAGHAQPAAASPDGGAGPDGPAARPAATATPAREEAVISNSATGRKGTAAERLKQRHEETKRLRGELESRIVTVPAVPGKNQSGDAAMIVVANFSRETVRQVLNLHHDPVLQRIRQKGEPKLLTKGKSGNEIQMTHGEQTATVTLGPWQCAAVLVGKP</sequence>
<gene>
    <name evidence="3" type="ORF">KL86DPRO_11476</name>
</gene>
<organism evidence="3">
    <name type="scientific">uncultured delta proteobacterium</name>
    <dbReference type="NCBI Taxonomy" id="34034"/>
    <lineage>
        <taxon>Bacteria</taxon>
        <taxon>Deltaproteobacteria</taxon>
        <taxon>environmental samples</taxon>
    </lineage>
</organism>
<feature type="compositionally biased region" description="Low complexity" evidence="1">
    <location>
        <begin position="681"/>
        <end position="706"/>
    </location>
</feature>
<name>A0A212JHQ2_9DELT</name>
<feature type="compositionally biased region" description="Basic and acidic residues" evidence="1">
    <location>
        <begin position="723"/>
        <end position="733"/>
    </location>
</feature>